<evidence type="ECO:0000313" key="2">
    <source>
        <dbReference type="EMBL" id="KIM74487.1"/>
    </source>
</evidence>
<protein>
    <submittedName>
        <fullName evidence="2">Uncharacterized protein</fullName>
    </submittedName>
</protein>
<organism evidence="2 3">
    <name type="scientific">Piloderma croceum (strain F 1598)</name>
    <dbReference type="NCBI Taxonomy" id="765440"/>
    <lineage>
        <taxon>Eukaryota</taxon>
        <taxon>Fungi</taxon>
        <taxon>Dikarya</taxon>
        <taxon>Basidiomycota</taxon>
        <taxon>Agaricomycotina</taxon>
        <taxon>Agaricomycetes</taxon>
        <taxon>Agaricomycetidae</taxon>
        <taxon>Atheliales</taxon>
        <taxon>Atheliaceae</taxon>
        <taxon>Piloderma</taxon>
    </lineage>
</organism>
<accession>A0A0C3BAY0</accession>
<dbReference type="InParanoid" id="A0A0C3BAY0"/>
<feature type="compositionally biased region" description="Basic and acidic residues" evidence="1">
    <location>
        <begin position="71"/>
        <end position="80"/>
    </location>
</feature>
<keyword evidence="3" id="KW-1185">Reference proteome</keyword>
<dbReference type="AlphaFoldDB" id="A0A0C3BAY0"/>
<evidence type="ECO:0000256" key="1">
    <source>
        <dbReference type="SAM" id="MobiDB-lite"/>
    </source>
</evidence>
<dbReference type="Proteomes" id="UP000054166">
    <property type="component" value="Unassembled WGS sequence"/>
</dbReference>
<feature type="region of interest" description="Disordered" evidence="1">
    <location>
        <begin position="70"/>
        <end position="96"/>
    </location>
</feature>
<feature type="region of interest" description="Disordered" evidence="1">
    <location>
        <begin position="1"/>
        <end position="25"/>
    </location>
</feature>
<proteinExistence type="predicted"/>
<dbReference type="EMBL" id="KN833060">
    <property type="protein sequence ID" value="KIM74487.1"/>
    <property type="molecule type" value="Genomic_DNA"/>
</dbReference>
<reference evidence="3" key="2">
    <citation type="submission" date="2015-01" db="EMBL/GenBank/DDBJ databases">
        <title>Evolutionary Origins and Diversification of the Mycorrhizal Mutualists.</title>
        <authorList>
            <consortium name="DOE Joint Genome Institute"/>
            <consortium name="Mycorrhizal Genomics Consortium"/>
            <person name="Kohler A."/>
            <person name="Kuo A."/>
            <person name="Nagy L.G."/>
            <person name="Floudas D."/>
            <person name="Copeland A."/>
            <person name="Barry K.W."/>
            <person name="Cichocki N."/>
            <person name="Veneault-Fourrey C."/>
            <person name="LaButti K."/>
            <person name="Lindquist E.A."/>
            <person name="Lipzen A."/>
            <person name="Lundell T."/>
            <person name="Morin E."/>
            <person name="Murat C."/>
            <person name="Riley R."/>
            <person name="Ohm R."/>
            <person name="Sun H."/>
            <person name="Tunlid A."/>
            <person name="Henrissat B."/>
            <person name="Grigoriev I.V."/>
            <person name="Hibbett D.S."/>
            <person name="Martin F."/>
        </authorList>
    </citation>
    <scope>NUCLEOTIDE SEQUENCE [LARGE SCALE GENOMIC DNA]</scope>
    <source>
        <strain evidence="3">F 1598</strain>
    </source>
</reference>
<gene>
    <name evidence="2" type="ORF">PILCRDRAFT_828192</name>
</gene>
<sequence length="96" mass="10719">MTLVKYTTRSPFTSGRQSEHREQRVSMGWIRSGGVEVAIRWSAGGSCELGSGDGRRGICGRCNIGLFDEPSYDKPTRVDSGKIPSFQKRNRRRLSP</sequence>
<feature type="compositionally biased region" description="Polar residues" evidence="1">
    <location>
        <begin position="1"/>
        <end position="16"/>
    </location>
</feature>
<reference evidence="2 3" key="1">
    <citation type="submission" date="2014-04" db="EMBL/GenBank/DDBJ databases">
        <authorList>
            <consortium name="DOE Joint Genome Institute"/>
            <person name="Kuo A."/>
            <person name="Tarkka M."/>
            <person name="Buscot F."/>
            <person name="Kohler A."/>
            <person name="Nagy L.G."/>
            <person name="Floudas D."/>
            <person name="Copeland A."/>
            <person name="Barry K.W."/>
            <person name="Cichocki N."/>
            <person name="Veneault-Fourrey C."/>
            <person name="LaButti K."/>
            <person name="Lindquist E.A."/>
            <person name="Lipzen A."/>
            <person name="Lundell T."/>
            <person name="Morin E."/>
            <person name="Murat C."/>
            <person name="Sun H."/>
            <person name="Tunlid A."/>
            <person name="Henrissat B."/>
            <person name="Grigoriev I.V."/>
            <person name="Hibbett D.S."/>
            <person name="Martin F."/>
            <person name="Nordberg H.P."/>
            <person name="Cantor M.N."/>
            <person name="Hua S.X."/>
        </authorList>
    </citation>
    <scope>NUCLEOTIDE SEQUENCE [LARGE SCALE GENOMIC DNA]</scope>
    <source>
        <strain evidence="2 3">F 1598</strain>
    </source>
</reference>
<name>A0A0C3BAY0_PILCF</name>
<evidence type="ECO:0000313" key="3">
    <source>
        <dbReference type="Proteomes" id="UP000054166"/>
    </source>
</evidence>
<dbReference type="HOGENOM" id="CLU_2360497_0_0_1"/>